<evidence type="ECO:0000313" key="13">
    <source>
        <dbReference type="EMBL" id="KAA3761486.1"/>
    </source>
</evidence>
<keyword evidence="3 8" id="KW-1134">Transmembrane beta strand</keyword>
<keyword evidence="13" id="KW-0675">Receptor</keyword>
<dbReference type="Gene3D" id="2.40.170.20">
    <property type="entry name" value="TonB-dependent receptor, beta-barrel domain"/>
    <property type="match status" value="1"/>
</dbReference>
<dbReference type="Gene3D" id="2.170.130.10">
    <property type="entry name" value="TonB-dependent receptor, plug domain"/>
    <property type="match status" value="1"/>
</dbReference>
<dbReference type="SUPFAM" id="SSF49464">
    <property type="entry name" value="Carboxypeptidase regulatory domain-like"/>
    <property type="match status" value="1"/>
</dbReference>
<dbReference type="InterPro" id="IPR012910">
    <property type="entry name" value="Plug_dom"/>
</dbReference>
<dbReference type="Pfam" id="PF13715">
    <property type="entry name" value="CarbopepD_reg_2"/>
    <property type="match status" value="1"/>
</dbReference>
<dbReference type="GO" id="GO:0015344">
    <property type="term" value="F:siderophore uptake transmembrane transporter activity"/>
    <property type="evidence" value="ECO:0007669"/>
    <property type="project" value="TreeGrafter"/>
</dbReference>
<evidence type="ECO:0000256" key="6">
    <source>
        <dbReference type="ARBA" id="ARBA00023136"/>
    </source>
</evidence>
<evidence type="ECO:0000259" key="12">
    <source>
        <dbReference type="Pfam" id="PF07715"/>
    </source>
</evidence>
<keyword evidence="4 8" id="KW-0812">Transmembrane</keyword>
<evidence type="ECO:0000256" key="10">
    <source>
        <dbReference type="SAM" id="SignalP"/>
    </source>
</evidence>
<evidence type="ECO:0000256" key="5">
    <source>
        <dbReference type="ARBA" id="ARBA00023077"/>
    </source>
</evidence>
<dbReference type="Gene3D" id="2.60.40.1120">
    <property type="entry name" value="Carboxypeptidase-like, regulatory domain"/>
    <property type="match status" value="1"/>
</dbReference>
<dbReference type="InterPro" id="IPR008969">
    <property type="entry name" value="CarboxyPept-like_regulatory"/>
</dbReference>
<evidence type="ECO:0000256" key="9">
    <source>
        <dbReference type="RuleBase" id="RU003357"/>
    </source>
</evidence>
<evidence type="ECO:0000256" key="1">
    <source>
        <dbReference type="ARBA" id="ARBA00004571"/>
    </source>
</evidence>
<evidence type="ECO:0000259" key="11">
    <source>
        <dbReference type="Pfam" id="PF00593"/>
    </source>
</evidence>
<comment type="caution">
    <text evidence="13">The sequence shown here is derived from an EMBL/GenBank/DDBJ whole genome shotgun (WGS) entry which is preliminary data.</text>
</comment>
<dbReference type="Pfam" id="PF07715">
    <property type="entry name" value="Plug"/>
    <property type="match status" value="1"/>
</dbReference>
<feature type="domain" description="TonB-dependent receptor-like beta-barrel" evidence="11">
    <location>
        <begin position="290"/>
        <end position="745"/>
    </location>
</feature>
<keyword evidence="10" id="KW-0732">Signal</keyword>
<accession>A0A7J4XG17</accession>
<evidence type="ECO:0000256" key="8">
    <source>
        <dbReference type="PROSITE-ProRule" id="PRU01360"/>
    </source>
</evidence>
<keyword evidence="6 8" id="KW-0472">Membrane</keyword>
<dbReference type="PANTHER" id="PTHR30069:SF57">
    <property type="entry name" value="TONB-DEPENDENT RECEPTOR"/>
    <property type="match status" value="1"/>
</dbReference>
<feature type="chain" id="PRO_5029880810" evidence="10">
    <location>
        <begin position="21"/>
        <end position="781"/>
    </location>
</feature>
<dbReference type="InterPro" id="IPR036942">
    <property type="entry name" value="Beta-barrel_TonB_sf"/>
</dbReference>
<dbReference type="GO" id="GO:0009279">
    <property type="term" value="C:cell outer membrane"/>
    <property type="evidence" value="ECO:0007669"/>
    <property type="project" value="UniProtKB-SubCell"/>
</dbReference>
<comment type="similarity">
    <text evidence="8 9">Belongs to the TonB-dependent receptor family.</text>
</comment>
<feature type="domain" description="TonB-dependent receptor plug" evidence="12">
    <location>
        <begin position="135"/>
        <end position="240"/>
    </location>
</feature>
<comment type="subcellular location">
    <subcellularLocation>
        <location evidence="1 8">Cell outer membrane</location>
        <topology evidence="1 8">Multi-pass membrane protein</topology>
    </subcellularLocation>
</comment>
<evidence type="ECO:0000256" key="2">
    <source>
        <dbReference type="ARBA" id="ARBA00022448"/>
    </source>
</evidence>
<keyword evidence="5 9" id="KW-0798">TonB box</keyword>
<feature type="signal peptide" evidence="10">
    <location>
        <begin position="1"/>
        <end position="20"/>
    </location>
</feature>
<dbReference type="AlphaFoldDB" id="A0A7J4XG17"/>
<evidence type="ECO:0000256" key="7">
    <source>
        <dbReference type="ARBA" id="ARBA00023237"/>
    </source>
</evidence>
<keyword evidence="7 8" id="KW-0998">Cell outer membrane</keyword>
<name>A0A7J4XG17_9BACE</name>
<dbReference type="InterPro" id="IPR037066">
    <property type="entry name" value="Plug_dom_sf"/>
</dbReference>
<evidence type="ECO:0000256" key="4">
    <source>
        <dbReference type="ARBA" id="ARBA00022692"/>
    </source>
</evidence>
<gene>
    <name evidence="13" type="ORF">F3F73_16470</name>
</gene>
<organism evidence="13 14">
    <name type="scientific">Bacteroides salyersiae</name>
    <dbReference type="NCBI Taxonomy" id="291644"/>
    <lineage>
        <taxon>Bacteria</taxon>
        <taxon>Pseudomonadati</taxon>
        <taxon>Bacteroidota</taxon>
        <taxon>Bacteroidia</taxon>
        <taxon>Bacteroidales</taxon>
        <taxon>Bacteroidaceae</taxon>
        <taxon>Bacteroides</taxon>
    </lineage>
</organism>
<dbReference type="CDD" id="cd01347">
    <property type="entry name" value="ligand_gated_channel"/>
    <property type="match status" value="1"/>
</dbReference>
<dbReference type="InterPro" id="IPR039426">
    <property type="entry name" value="TonB-dep_rcpt-like"/>
</dbReference>
<dbReference type="SUPFAM" id="SSF56935">
    <property type="entry name" value="Porins"/>
    <property type="match status" value="1"/>
</dbReference>
<dbReference type="EMBL" id="VWMK01000017">
    <property type="protein sequence ID" value="KAA3761486.1"/>
    <property type="molecule type" value="Genomic_DNA"/>
</dbReference>
<evidence type="ECO:0000313" key="14">
    <source>
        <dbReference type="Proteomes" id="UP000422221"/>
    </source>
</evidence>
<dbReference type="RefSeq" id="WP_130058728.1">
    <property type="nucleotide sequence ID" value="NZ_JADNPJ010000014.1"/>
</dbReference>
<proteinExistence type="inferred from homology"/>
<dbReference type="InterPro" id="IPR000531">
    <property type="entry name" value="Beta-barrel_TonB"/>
</dbReference>
<evidence type="ECO:0000256" key="3">
    <source>
        <dbReference type="ARBA" id="ARBA00022452"/>
    </source>
</evidence>
<keyword evidence="2 8" id="KW-0813">Transport</keyword>
<reference evidence="13 14" key="1">
    <citation type="journal article" date="2019" name="Nat. Med.">
        <title>A library of human gut bacterial isolates paired with longitudinal multiomics data enables mechanistic microbiome research.</title>
        <authorList>
            <person name="Poyet M."/>
            <person name="Groussin M."/>
            <person name="Gibbons S.M."/>
            <person name="Avila-Pacheco J."/>
            <person name="Jiang X."/>
            <person name="Kearney S.M."/>
            <person name="Perrotta A.R."/>
            <person name="Berdy B."/>
            <person name="Zhao S."/>
            <person name="Lieberman T.D."/>
            <person name="Swanson P.K."/>
            <person name="Smith M."/>
            <person name="Roesemann S."/>
            <person name="Alexander J.E."/>
            <person name="Rich S.A."/>
            <person name="Livny J."/>
            <person name="Vlamakis H."/>
            <person name="Clish C."/>
            <person name="Bullock K."/>
            <person name="Deik A."/>
            <person name="Scott J."/>
            <person name="Pierce K.A."/>
            <person name="Xavier R.J."/>
            <person name="Alm E.J."/>
        </authorList>
    </citation>
    <scope>NUCLEOTIDE SEQUENCE [LARGE SCALE GENOMIC DNA]</scope>
    <source>
        <strain evidence="13 14">BIOML-A10</strain>
    </source>
</reference>
<dbReference type="GO" id="GO:0044718">
    <property type="term" value="P:siderophore transmembrane transport"/>
    <property type="evidence" value="ECO:0007669"/>
    <property type="project" value="TreeGrafter"/>
</dbReference>
<dbReference type="Pfam" id="PF00593">
    <property type="entry name" value="TonB_dep_Rec_b-barrel"/>
    <property type="match status" value="1"/>
</dbReference>
<dbReference type="PROSITE" id="PS52016">
    <property type="entry name" value="TONB_DEPENDENT_REC_3"/>
    <property type="match status" value="1"/>
</dbReference>
<dbReference type="PANTHER" id="PTHR30069">
    <property type="entry name" value="TONB-DEPENDENT OUTER MEMBRANE RECEPTOR"/>
    <property type="match status" value="1"/>
</dbReference>
<dbReference type="Proteomes" id="UP000422221">
    <property type="component" value="Unassembled WGS sequence"/>
</dbReference>
<protein>
    <submittedName>
        <fullName evidence="13">TonB-dependent receptor</fullName>
    </submittedName>
</protein>
<sequence>MKKYIFILAGLYCALTSAMSGQPAPLEHSELKKSDANIIGHVLDKNSEEHLPYITIALKGTTIGTVTDATGHYFLKNLPEGNFVMEVSSVGYKTITRSVTLKKGKTLEENFELEEDAIALDGVVVSANRNETTRRMAPTLVNVVDLKLFESTNSSTLSQGLNFQPGVRVETNCQNCGFQQVRINGLDGPYTQILIDSRPVFSALSGVYGLEQIPASMIERVEVMRGGGSALFGSSAIAGTINIITKEPLRNSGQLSHTITCFSGGNSFDNNTSLNLSLVTDDHRAGVYIFGQNRHRSGYDYDGDGFTELPKLKNQTVGFRSYFKTSTYSKLTFEYHHLQEFRRGGDMLNRPPHEANIAEQLEHAIDGGSLKFDYFSPNEKHRFSVFTSAANTDRDSYYGGGQDPNAYGKTTDFTVMGGTQYMYSFGRCLFMPADLTAGLEYNRDHLEDNMWGYNRHTEQTVNIYSGFLQNEWKNEKWGILLGGRLDKHNMVDHVIFSPRANLRFNPTKDVNFRLSYASGFRAPQAFDEDMHIENVGGTVSMIERAKGLKEEKSQSLSASADMYRRFGAWQVNLLVEGFYTALKDVFVLGPYEDRGDGVLVRTRYNGSGAKVMGLTLEGKLAYLTQFQFQAGVTLQRSRYDEPYQWDDDAPAEKKMFRTPNTYGYFTATYTPIKPLTIALSGTYTGSMLVQRAAISAENAAMGEMPERPAVALMTPDFFDLGIKAAYDFKFCKSTVFQLNAGIQNIFQAYQKDFDRGANRDSNYIYGPATPRSFFAGVKISY</sequence>